<evidence type="ECO:0000256" key="1">
    <source>
        <dbReference type="ARBA" id="ARBA00004370"/>
    </source>
</evidence>
<dbReference type="NCBIfam" id="TIGR00229">
    <property type="entry name" value="sensory_box"/>
    <property type="match status" value="1"/>
</dbReference>
<feature type="domain" description="PAS" evidence="8">
    <location>
        <begin position="1233"/>
        <end position="1298"/>
    </location>
</feature>
<feature type="transmembrane region" description="Helical" evidence="7">
    <location>
        <begin position="1165"/>
        <end position="1185"/>
    </location>
</feature>
<dbReference type="InterPro" id="IPR050401">
    <property type="entry name" value="Cyclic_nucleotide_synthase"/>
</dbReference>
<evidence type="ECO:0000313" key="10">
    <source>
        <dbReference type="EMBL" id="KAK8893549.1"/>
    </source>
</evidence>
<feature type="transmembrane region" description="Helical" evidence="7">
    <location>
        <begin position="304"/>
        <end position="326"/>
    </location>
</feature>
<accession>A0ABR2KR08</accession>
<reference evidence="10 11" key="1">
    <citation type="submission" date="2024-04" db="EMBL/GenBank/DDBJ databases">
        <title>Tritrichomonas musculus Genome.</title>
        <authorList>
            <person name="Alves-Ferreira E."/>
            <person name="Grigg M."/>
            <person name="Lorenzi H."/>
            <person name="Galac M."/>
        </authorList>
    </citation>
    <scope>NUCLEOTIDE SEQUENCE [LARGE SCALE GENOMIC DNA]</scope>
    <source>
        <strain evidence="10 11">EAF2021</strain>
    </source>
</reference>
<dbReference type="Gene3D" id="3.30.450.20">
    <property type="entry name" value="PAS domain"/>
    <property type="match status" value="1"/>
</dbReference>
<name>A0ABR2KR08_9EUKA</name>
<comment type="caution">
    <text evidence="10">The sequence shown here is derived from an EMBL/GenBank/DDBJ whole genome shotgun (WGS) entry which is preliminary data.</text>
</comment>
<keyword evidence="3" id="KW-0547">Nucleotide-binding</keyword>
<dbReference type="Gene3D" id="3.30.70.1230">
    <property type="entry name" value="Nucleotide cyclase"/>
    <property type="match status" value="1"/>
</dbReference>
<evidence type="ECO:0000256" key="7">
    <source>
        <dbReference type="SAM" id="Phobius"/>
    </source>
</evidence>
<feature type="transmembrane region" description="Helical" evidence="7">
    <location>
        <begin position="102"/>
        <end position="124"/>
    </location>
</feature>
<organism evidence="10 11">
    <name type="scientific">Tritrichomonas musculus</name>
    <dbReference type="NCBI Taxonomy" id="1915356"/>
    <lineage>
        <taxon>Eukaryota</taxon>
        <taxon>Metamonada</taxon>
        <taxon>Parabasalia</taxon>
        <taxon>Tritrichomonadida</taxon>
        <taxon>Tritrichomonadidae</taxon>
        <taxon>Tritrichomonas</taxon>
    </lineage>
</organism>
<dbReference type="PANTHER" id="PTHR11920:SF335">
    <property type="entry name" value="GUANYLATE CYCLASE"/>
    <property type="match status" value="1"/>
</dbReference>
<dbReference type="SMART" id="SM00044">
    <property type="entry name" value="CYCc"/>
    <property type="match status" value="1"/>
</dbReference>
<evidence type="ECO:0000256" key="6">
    <source>
        <dbReference type="ARBA" id="ARBA00023239"/>
    </source>
</evidence>
<keyword evidence="4 7" id="KW-1133">Transmembrane helix</keyword>
<evidence type="ECO:0000313" key="11">
    <source>
        <dbReference type="Proteomes" id="UP001470230"/>
    </source>
</evidence>
<keyword evidence="11" id="KW-1185">Reference proteome</keyword>
<dbReference type="PROSITE" id="PS50125">
    <property type="entry name" value="GUANYLATE_CYCLASE_2"/>
    <property type="match status" value="1"/>
</dbReference>
<protein>
    <recommendedName>
        <fullName evidence="12">Adenylate and Guanylate cyclase catalytic domain containing protein</fullName>
    </recommendedName>
</protein>
<dbReference type="InterPro" id="IPR001054">
    <property type="entry name" value="A/G_cyclase"/>
</dbReference>
<dbReference type="CDD" id="cd00130">
    <property type="entry name" value="PAS"/>
    <property type="match status" value="1"/>
</dbReference>
<evidence type="ECO:0000259" key="9">
    <source>
        <dbReference type="PROSITE" id="PS50125"/>
    </source>
</evidence>
<sequence>MDQSLSRSVADNDRFGTRHLLIQGKYAKIDFLFPLFDQMVQLCKIPSIISSIFAVFYCFQLVSTSLWISLDKWYNESIGINTKSLSIISSILWFINSPPTDSGLLAVFLITIVFGILTFLLYFTQVFFYVKNRRFFKWGLFTARFFIECLTPILTYISSVSFNASLYFLIQTKKLFYWAYIIVSFILFIYFFIVFIYGNATIMHSSCITFTAFSAFDMTMPTCILSINCLANLFSNIFYGFPLYTLVIFIIVHLISFVFVYYILYITLPYHHKRTNIIHSSVVSTEILTDICFIFMFLSNDKHIILGLTWPLIFFIVSVIVNYFLFRHRYKIIGEALHIHQEKEVTENAENQENQENPPEQIFTENDFHEYYKGLGLDSSQTKAITYMHVGFTEMCEYFLNWSLTRYIVGTYKSTSAICSVIQLISFFPSEFRQLNNLFSLLSSRTDLSFANRFLIYQVYRIKTLRQSSSSSDANDRLSNLRSLTERCISFVHSFWRTQEANSAFFEVLAREEHRVNSLWLETIRDYPNSAKLCDEYATFLIECVADYHNAVVMKQKAEMIEQGNLSFAIDASFRSLIWSYPAYMKRGFIDKKGNILKTKGNIKSSSSSTYSITGQSSNVSEIVESETSLEFQERHAFQILTKSRLRLAADQALKKRSHPSFSLLPFWAAVSFVVSFLVYICLYFDIESKYFTRRNSVKYTDYLCRSHFRSIISNVVVLFKYLYSIDKFDPFVLNQKQEKEDDFIPNFITAFDDFNMVSLNNLNRSRVLFNGFLTQVTDLIDSSKDNIYPLVERLIGNTLNITFCRKGRQIASHASNMKEIISYSFYLIYVLTMEQTEDQQNYLKNNPFCESNLNQMTLMEAMTYVYDDFLEYTLNRGKSLSNINYILKIICPLILFIFSFLPYLLSSVFFVFHADRISLILSSLDRQVKENAILPIRKDVEISWTESMQPHISITEKVWITIILFIFALAQSLLCYGMLEYTNNSIKDMDLLSVWTYYSAHRLSASIDLFYMIFYAVILNDDNMSTFLNRRRAIDIIINSSIALNSANLILLKGTDEVPSFYGFDSVLDDINFKEECIIDGPTRSFHESYRCGSADRLVSSMEDLLVPIAQFPKAYNGTLKEHDDVNEFIHLFNSHLFDKFVDTCIRIDQLAEKNYDDLVKMSLLFLLLGLIMAAIVFMGGFILKTSSASTYRAIISQIKHIPPYAMVADKDLKNFLLSKNDEKSSAMTVSRNIIHKSEDATFIVSSNGDVEMVNPAITSVLGFTPEQVLGQSILSLFTEEVAEQIENQMIVDLENQKRTVHEDHVTCVTDSGEFVPVHLTLIQMQYEDNTSSCGYVFILRNESNLIKRQKAAEEAKMKSENLLYHILPQDIVMRINQGEKDICFTVPNATIIFIDVVKFSEYAKNLSPQEIMGTLTTLFSAFDSLLHDYNLLLKIKLIGDVYMAAAGLFNNGENPNEHANQTVKFAIDCLNSIDDINVKLNSNLSVRVGVNTDGPLIAGVLGTDKPVFDIIGDTINVASRLQSTDIPGKIQIIDTTYKYLNEGEYIIEPRGEVYLKGKGKFMTYLISPDAVMANIQ</sequence>
<feature type="transmembrane region" description="Helical" evidence="7">
    <location>
        <begin position="176"/>
        <end position="198"/>
    </location>
</feature>
<dbReference type="SUPFAM" id="SSF55073">
    <property type="entry name" value="Nucleotide cyclase"/>
    <property type="match status" value="1"/>
</dbReference>
<feature type="transmembrane region" description="Helical" evidence="7">
    <location>
        <begin position="664"/>
        <end position="687"/>
    </location>
</feature>
<feature type="transmembrane region" description="Helical" evidence="7">
    <location>
        <begin position="45"/>
        <end position="68"/>
    </location>
</feature>
<evidence type="ECO:0000256" key="3">
    <source>
        <dbReference type="ARBA" id="ARBA00022741"/>
    </source>
</evidence>
<evidence type="ECO:0000256" key="2">
    <source>
        <dbReference type="ARBA" id="ARBA00022692"/>
    </source>
</evidence>
<dbReference type="Pfam" id="PF00211">
    <property type="entry name" value="Guanylate_cyc"/>
    <property type="match status" value="1"/>
</dbReference>
<dbReference type="Proteomes" id="UP001470230">
    <property type="component" value="Unassembled WGS sequence"/>
</dbReference>
<keyword evidence="6" id="KW-0456">Lyase</keyword>
<feature type="domain" description="Guanylate cyclase" evidence="9">
    <location>
        <begin position="1392"/>
        <end position="1524"/>
    </location>
</feature>
<evidence type="ECO:0000256" key="5">
    <source>
        <dbReference type="ARBA" id="ARBA00023136"/>
    </source>
</evidence>
<dbReference type="SUPFAM" id="SSF55785">
    <property type="entry name" value="PYP-like sensor domain (PAS domain)"/>
    <property type="match status" value="1"/>
</dbReference>
<gene>
    <name evidence="10" type="ORF">M9Y10_021972</name>
</gene>
<keyword evidence="2 7" id="KW-0812">Transmembrane</keyword>
<keyword evidence="5 7" id="KW-0472">Membrane</keyword>
<feature type="transmembrane region" description="Helical" evidence="7">
    <location>
        <begin position="959"/>
        <end position="980"/>
    </location>
</feature>
<dbReference type="InterPro" id="IPR000014">
    <property type="entry name" value="PAS"/>
</dbReference>
<dbReference type="InterPro" id="IPR035965">
    <property type="entry name" value="PAS-like_dom_sf"/>
</dbReference>
<evidence type="ECO:0008006" key="12">
    <source>
        <dbReference type="Google" id="ProtNLM"/>
    </source>
</evidence>
<dbReference type="PANTHER" id="PTHR11920">
    <property type="entry name" value="GUANYLYL CYCLASE"/>
    <property type="match status" value="1"/>
</dbReference>
<dbReference type="SMART" id="SM00091">
    <property type="entry name" value="PAS"/>
    <property type="match status" value="1"/>
</dbReference>
<dbReference type="CDD" id="cd07302">
    <property type="entry name" value="CHD"/>
    <property type="match status" value="1"/>
</dbReference>
<dbReference type="PROSITE" id="PS50112">
    <property type="entry name" value="PAS"/>
    <property type="match status" value="1"/>
</dbReference>
<evidence type="ECO:0000256" key="4">
    <source>
        <dbReference type="ARBA" id="ARBA00022989"/>
    </source>
</evidence>
<feature type="transmembrane region" description="Helical" evidence="7">
    <location>
        <begin position="210"/>
        <end position="235"/>
    </location>
</feature>
<feature type="transmembrane region" description="Helical" evidence="7">
    <location>
        <begin position="1000"/>
        <end position="1021"/>
    </location>
</feature>
<feature type="transmembrane region" description="Helical" evidence="7">
    <location>
        <begin position="886"/>
        <end position="913"/>
    </location>
</feature>
<dbReference type="EMBL" id="JAPFFF010000003">
    <property type="protein sequence ID" value="KAK8893549.1"/>
    <property type="molecule type" value="Genomic_DNA"/>
</dbReference>
<dbReference type="Pfam" id="PF13426">
    <property type="entry name" value="PAS_9"/>
    <property type="match status" value="1"/>
</dbReference>
<feature type="transmembrane region" description="Helical" evidence="7">
    <location>
        <begin position="241"/>
        <end position="265"/>
    </location>
</feature>
<evidence type="ECO:0000259" key="8">
    <source>
        <dbReference type="PROSITE" id="PS50112"/>
    </source>
</evidence>
<feature type="transmembrane region" description="Helical" evidence="7">
    <location>
        <begin position="145"/>
        <end position="170"/>
    </location>
</feature>
<feature type="transmembrane region" description="Helical" evidence="7">
    <location>
        <begin position="277"/>
        <end position="298"/>
    </location>
</feature>
<comment type="subcellular location">
    <subcellularLocation>
        <location evidence="1">Membrane</location>
    </subcellularLocation>
</comment>
<proteinExistence type="predicted"/>
<dbReference type="InterPro" id="IPR029787">
    <property type="entry name" value="Nucleotide_cyclase"/>
</dbReference>